<dbReference type="CDD" id="cd12148">
    <property type="entry name" value="fungal_TF_MHR"/>
    <property type="match status" value="1"/>
</dbReference>
<evidence type="ECO:0000313" key="5">
    <source>
        <dbReference type="EMBL" id="RGP71799.1"/>
    </source>
</evidence>
<evidence type="ECO:0000313" key="6">
    <source>
        <dbReference type="Proteomes" id="UP000266152"/>
    </source>
</evidence>
<organism evidence="5 6">
    <name type="scientific">Fusarium sporotrichioides</name>
    <dbReference type="NCBI Taxonomy" id="5514"/>
    <lineage>
        <taxon>Eukaryota</taxon>
        <taxon>Fungi</taxon>
        <taxon>Dikarya</taxon>
        <taxon>Ascomycota</taxon>
        <taxon>Pezizomycotina</taxon>
        <taxon>Sordariomycetes</taxon>
        <taxon>Hypocreomycetidae</taxon>
        <taxon>Hypocreales</taxon>
        <taxon>Nectriaceae</taxon>
        <taxon>Fusarium</taxon>
    </lineage>
</organism>
<dbReference type="AlphaFoldDB" id="A0A395SIA7"/>
<proteinExistence type="predicted"/>
<feature type="region of interest" description="Disordered" evidence="4">
    <location>
        <begin position="552"/>
        <end position="615"/>
    </location>
</feature>
<keyword evidence="6" id="KW-1185">Reference proteome</keyword>
<dbReference type="EMBL" id="PXOF01000039">
    <property type="protein sequence ID" value="RGP71799.1"/>
    <property type="molecule type" value="Genomic_DNA"/>
</dbReference>
<evidence type="ECO:0000256" key="4">
    <source>
        <dbReference type="SAM" id="MobiDB-lite"/>
    </source>
</evidence>
<gene>
    <name evidence="5" type="ORF">FSPOR_3165</name>
</gene>
<evidence type="ECO:0000256" key="2">
    <source>
        <dbReference type="ARBA" id="ARBA00023163"/>
    </source>
</evidence>
<evidence type="ECO:0000256" key="3">
    <source>
        <dbReference type="ARBA" id="ARBA00023242"/>
    </source>
</evidence>
<accession>A0A395SIA7</accession>
<keyword evidence="3" id="KW-0539">Nucleus</keyword>
<reference evidence="5 6" key="1">
    <citation type="journal article" date="2018" name="PLoS Pathog.">
        <title>Evolution of structural diversity of trichothecenes, a family of toxins produced by plant pathogenic and entomopathogenic fungi.</title>
        <authorList>
            <person name="Proctor R.H."/>
            <person name="McCormick S.P."/>
            <person name="Kim H.S."/>
            <person name="Cardoza R.E."/>
            <person name="Stanley A.M."/>
            <person name="Lindo L."/>
            <person name="Kelly A."/>
            <person name="Brown D.W."/>
            <person name="Lee T."/>
            <person name="Vaughan M.M."/>
            <person name="Alexander N.J."/>
            <person name="Busman M."/>
            <person name="Gutierrez S."/>
        </authorList>
    </citation>
    <scope>NUCLEOTIDE SEQUENCE [LARGE SCALE GENOMIC DNA]</scope>
    <source>
        <strain evidence="5 6">NRRL 3299</strain>
    </source>
</reference>
<dbReference type="PANTHER" id="PTHR47840:SF1">
    <property type="entry name" value="ZN(II)2CYS6 TRANSCRIPTION FACTOR (EUROFUNG)"/>
    <property type="match status" value="1"/>
</dbReference>
<name>A0A395SIA7_FUSSP</name>
<comment type="caution">
    <text evidence="5">The sequence shown here is derived from an EMBL/GenBank/DDBJ whole genome shotgun (WGS) entry which is preliminary data.</text>
</comment>
<keyword evidence="2" id="KW-0804">Transcription</keyword>
<keyword evidence="1" id="KW-0805">Transcription regulation</keyword>
<dbReference type="PANTHER" id="PTHR47840">
    <property type="entry name" value="ZN(II)2CYS6 TRANSCRIPTION FACTOR (EUROFUNG)-RELATED"/>
    <property type="match status" value="1"/>
</dbReference>
<dbReference type="STRING" id="5514.A0A395SIA7"/>
<evidence type="ECO:0000256" key="1">
    <source>
        <dbReference type="ARBA" id="ARBA00023015"/>
    </source>
</evidence>
<feature type="compositionally biased region" description="Polar residues" evidence="4">
    <location>
        <begin position="552"/>
        <end position="561"/>
    </location>
</feature>
<dbReference type="Proteomes" id="UP000266152">
    <property type="component" value="Unassembled WGS sequence"/>
</dbReference>
<protein>
    <submittedName>
        <fullName evidence="5">C6 zinc finger domain-containing</fullName>
    </submittedName>
</protein>
<sequence length="645" mass="71463">MCRSQEFADDGEGSEVSVKRLAQRLSRLEELMERLAEHPALANPTTVMEPKSGIAATTLQPDFIERSSDQPYAASLEPLISNQTPTGQGLLSTSPPHYASNALYGLFPSQADVSTIVEASAGPSYLTALFYCQADIFEGRPAPPSSFSSIPEYNSHPICLAKWLLQLAICMQQLSPHFDVAKLSKPEPIGKTMIRIVNHVEDHVTSVDQYAVTSLGLECLLLMGYWHSHAGNLRKSWLIFRRALSVCQLLGIDHQKPVSLFTTQPRLVSKSAAAPDPEMLRYRAISNDRHLSLLLGIGMAQLDNDFASKAATNRNTDSEKLEKLHAMIAARIIQRNDMTLAEAYTYTREASLDMRAGAAILGEGWWEQPVLDPNAALKDLFPLVSRLLLQSNHHLLLLFLHTPYMLNQTVDQGGYSRLVCIESSRAVLTRFNAWRRVNHSAYSCRHIDYAALLTAMTLLISYSVRHESNDIQPSIMQEDKQLVLMVKERMCNVISLSNDAPLKESSVIIEQLLGIMEAGSPEALDMGAEIHPSIDLHIPHFGTVTISRPATISKSASQDGKTSLEDTLESSSARSFIADSDKDDEDAERTSRNPSAQIHFQPGPQDFPPDLTPLTQATEWPLQGVDATYWSLFERSLENSDNQSL</sequence>